<feature type="signal peptide" evidence="2">
    <location>
        <begin position="1"/>
        <end position="18"/>
    </location>
</feature>
<dbReference type="InterPro" id="IPR026444">
    <property type="entry name" value="Secre_tail"/>
</dbReference>
<reference evidence="5" key="1">
    <citation type="journal article" date="2019" name="Int. J. Syst. Evol. Microbiol.">
        <title>The Global Catalogue of Microorganisms (GCM) 10K type strain sequencing project: providing services to taxonomists for standard genome sequencing and annotation.</title>
        <authorList>
            <consortium name="The Broad Institute Genomics Platform"/>
            <consortium name="The Broad Institute Genome Sequencing Center for Infectious Disease"/>
            <person name="Wu L."/>
            <person name="Ma J."/>
        </authorList>
    </citation>
    <scope>NUCLEOTIDE SEQUENCE [LARGE SCALE GENOMIC DNA]</scope>
    <source>
        <strain evidence="5">CECT 7798</strain>
    </source>
</reference>
<dbReference type="SUPFAM" id="SSF49265">
    <property type="entry name" value="Fibronectin type III"/>
    <property type="match status" value="2"/>
</dbReference>
<dbReference type="InterPro" id="IPR036116">
    <property type="entry name" value="FN3_sf"/>
</dbReference>
<feature type="domain" description="Fibronectin type-III" evidence="3">
    <location>
        <begin position="816"/>
        <end position="909"/>
    </location>
</feature>
<dbReference type="NCBIfam" id="TIGR04183">
    <property type="entry name" value="Por_Secre_tail"/>
    <property type="match status" value="1"/>
</dbReference>
<dbReference type="PROSITE" id="PS50853">
    <property type="entry name" value="FN3"/>
    <property type="match status" value="1"/>
</dbReference>
<dbReference type="RefSeq" id="WP_378170871.1">
    <property type="nucleotide sequence ID" value="NZ_JBHRYO010000002.1"/>
</dbReference>
<evidence type="ECO:0000256" key="1">
    <source>
        <dbReference type="ARBA" id="ARBA00022729"/>
    </source>
</evidence>
<evidence type="ECO:0000259" key="3">
    <source>
        <dbReference type="PROSITE" id="PS50853"/>
    </source>
</evidence>
<dbReference type="Proteomes" id="UP001595735">
    <property type="component" value="Unassembled WGS sequence"/>
</dbReference>
<dbReference type="EMBL" id="JBHRYO010000002">
    <property type="protein sequence ID" value="MFC3758388.1"/>
    <property type="molecule type" value="Genomic_DNA"/>
</dbReference>
<comment type="caution">
    <text evidence="4">The sequence shown here is derived from an EMBL/GenBank/DDBJ whole genome shotgun (WGS) entry which is preliminary data.</text>
</comment>
<accession>A0ABV7Y1C2</accession>
<dbReference type="Gene3D" id="2.60.120.200">
    <property type="match status" value="2"/>
</dbReference>
<proteinExistence type="predicted"/>
<dbReference type="CDD" id="cd00063">
    <property type="entry name" value="FN3"/>
    <property type="match status" value="2"/>
</dbReference>
<sequence>MKRILLTCLTAFYYCVSAQVGPPQMATPNTNNGYGVTQSSETYAPLSASRTVWQSGATLATDLVSGAIPLPSVFRYNNQNYNSVYISNNGFVTLGSATTNTTYSSLSTDNSPTTHEAAFAGFSVNLRNANTSTSEIAYETVGNKFIVQFTDLQGNSGSAAQLLNFQIQLNLTTGAVAIVYGNCVSGSSTLSGQVGIRGSEGSDINNFTGTNWATPAVGTSITSSLTLGTSNGTTVPASGLTLTFTPGTWQSAPNTFATLPFTETFSTWENGNSTLDLPNANYWRTWPSRGDNSWRQSDISSSGFTSTSGWTSTSGSVAIGGSAVAPTARFHSYNGQYASGYMDLYINLSSGSGDRILSFDYANPSGTDVLKIQISTDNGTTFTDIGAPFGVTSSTAPWVTNYVNLASSSPNAIIRFLAKGDNGSDDIYVDNIKVSAVAVVPDCSPITAPANASTGVAVTPSFKWDASPNAASYKLKVGTTPGGSNVIAGVDVGNVLTYTIPAASQLLYGTTYYATILPANSTGTASGCTEVSFTTKNIGCPSVTLPASGASGVSLTPTITWTAVTDATGYKVSIGTTAGGTDVMNNVDVGNITSYTLSAALNYTTKYYYTVNAYTPTSTSASCTERNFTTVCGAENIPTISQGFSTLTPTCWSTAKGDVTANSTLTYGSSKWTAAPGFANTGTNTAVKLNLYGTSTGDWLISQPINLGATPGANRIRYRMAVTSYSGTTAQSTLGTHQVRVIISTDGGTTWSNTNAIKTYTGAGTYSNIGQTETIDLSAYSGTIKVAFVATTSSTSPDIYFHLDDFIVEPTPTCMEPDSPVVANVTGTTSDLSWNAPASLPANGYEYYYSTNNTVPTANVAISGTSTTTSTVLNGLSPGTAYYVWVRSACSATNKSIWSQAATFATACAPLQVYSQNFDTIPVDALPTCWTSIGNAVSNVKVYAYSTTVASAPNALYIYSSSNTSIAMVSTPELVGLDSNNATLSFKGRANLTAGGVVQIGYLTNPTDTSTFVVLDTYTASSTSVIDNYSLNITGVPAGVNKLVLRHTGVPSNSVLIDDFVYQAGNLSTSEVATVKNEIKVYPNPFSDTLNITDVSKVKVVQIIDVSGRVLKTIETPSSVLQLSDLKQGMYLVVLHMKDGSKQTIKVIKR</sequence>
<dbReference type="InterPro" id="IPR013783">
    <property type="entry name" value="Ig-like_fold"/>
</dbReference>
<dbReference type="SMART" id="SM00060">
    <property type="entry name" value="FN3"/>
    <property type="match status" value="2"/>
</dbReference>
<protein>
    <submittedName>
        <fullName evidence="4">T9SS type A sorting domain-containing protein</fullName>
    </submittedName>
</protein>
<name>A0ABV7Y1C2_9FLAO</name>
<dbReference type="Pfam" id="PF00041">
    <property type="entry name" value="fn3"/>
    <property type="match status" value="1"/>
</dbReference>
<keyword evidence="5" id="KW-1185">Reference proteome</keyword>
<dbReference type="InterPro" id="IPR003961">
    <property type="entry name" value="FN3_dom"/>
</dbReference>
<dbReference type="Pfam" id="PF18962">
    <property type="entry name" value="Por_Secre_tail"/>
    <property type="match status" value="1"/>
</dbReference>
<evidence type="ECO:0000313" key="4">
    <source>
        <dbReference type="EMBL" id="MFC3758388.1"/>
    </source>
</evidence>
<evidence type="ECO:0000313" key="5">
    <source>
        <dbReference type="Proteomes" id="UP001595735"/>
    </source>
</evidence>
<gene>
    <name evidence="4" type="ORF">ACFONJ_20605</name>
</gene>
<feature type="chain" id="PRO_5047067152" evidence="2">
    <location>
        <begin position="19"/>
        <end position="1150"/>
    </location>
</feature>
<keyword evidence="1 2" id="KW-0732">Signal</keyword>
<dbReference type="Gene3D" id="2.60.40.10">
    <property type="entry name" value="Immunoglobulins"/>
    <property type="match status" value="3"/>
</dbReference>
<organism evidence="4 5">
    <name type="scientific">Chryseobacterium tructae</name>
    <dbReference type="NCBI Taxonomy" id="1037380"/>
    <lineage>
        <taxon>Bacteria</taxon>
        <taxon>Pseudomonadati</taxon>
        <taxon>Bacteroidota</taxon>
        <taxon>Flavobacteriia</taxon>
        <taxon>Flavobacteriales</taxon>
        <taxon>Weeksellaceae</taxon>
        <taxon>Chryseobacterium group</taxon>
        <taxon>Chryseobacterium</taxon>
    </lineage>
</organism>
<evidence type="ECO:0000256" key="2">
    <source>
        <dbReference type="SAM" id="SignalP"/>
    </source>
</evidence>